<keyword evidence="4" id="KW-0238">DNA-binding</keyword>
<keyword evidence="10" id="KW-1185">Reference proteome</keyword>
<gene>
    <name evidence="9" type="ORF">H0H10_09705</name>
</gene>
<keyword evidence="3" id="KW-0731">Sigma factor</keyword>
<dbReference type="InterPro" id="IPR007627">
    <property type="entry name" value="RNA_pol_sigma70_r2"/>
</dbReference>
<dbReference type="GO" id="GO:0016987">
    <property type="term" value="F:sigma factor activity"/>
    <property type="evidence" value="ECO:0007669"/>
    <property type="project" value="UniProtKB-KW"/>
</dbReference>
<evidence type="ECO:0000313" key="10">
    <source>
        <dbReference type="Proteomes" id="UP000621210"/>
    </source>
</evidence>
<dbReference type="InterPro" id="IPR036388">
    <property type="entry name" value="WH-like_DNA-bd_sf"/>
</dbReference>
<reference evidence="9" key="1">
    <citation type="submission" date="2020-09" db="EMBL/GenBank/DDBJ databases">
        <title>Streptomyces grisecoloratus sp. nov., isolated from cotton soil.</title>
        <authorList>
            <person name="Xing L."/>
        </authorList>
    </citation>
    <scope>NUCLEOTIDE SEQUENCE</scope>
    <source>
        <strain evidence="9">TRM S81-3</strain>
    </source>
</reference>
<dbReference type="AlphaFoldDB" id="A0A926KYZ7"/>
<keyword evidence="5" id="KW-0804">Transcription</keyword>
<feature type="region of interest" description="Disordered" evidence="6">
    <location>
        <begin position="167"/>
        <end position="187"/>
    </location>
</feature>
<feature type="domain" description="RNA polymerase sigma factor 70 region 4 type 2" evidence="8">
    <location>
        <begin position="105"/>
        <end position="157"/>
    </location>
</feature>
<dbReference type="InterPro" id="IPR013325">
    <property type="entry name" value="RNA_pol_sigma_r2"/>
</dbReference>
<protein>
    <submittedName>
        <fullName evidence="9">Sigma-70 family RNA polymerase sigma factor</fullName>
    </submittedName>
</protein>
<proteinExistence type="inferred from homology"/>
<dbReference type="EMBL" id="JACVQF010000180">
    <property type="protein sequence ID" value="MBD0419432.1"/>
    <property type="molecule type" value="Genomic_DNA"/>
</dbReference>
<dbReference type="CDD" id="cd06171">
    <property type="entry name" value="Sigma70_r4"/>
    <property type="match status" value="1"/>
</dbReference>
<dbReference type="Pfam" id="PF04542">
    <property type="entry name" value="Sigma70_r2"/>
    <property type="match status" value="1"/>
</dbReference>
<dbReference type="InterPro" id="IPR013324">
    <property type="entry name" value="RNA_pol_sigma_r3/r4-like"/>
</dbReference>
<dbReference type="GO" id="GO:0003677">
    <property type="term" value="F:DNA binding"/>
    <property type="evidence" value="ECO:0007669"/>
    <property type="project" value="UniProtKB-KW"/>
</dbReference>
<evidence type="ECO:0000259" key="7">
    <source>
        <dbReference type="Pfam" id="PF04542"/>
    </source>
</evidence>
<accession>A0A926KYZ7</accession>
<name>A0A926KYZ7_9ACTN</name>
<dbReference type="SUPFAM" id="SSF88946">
    <property type="entry name" value="Sigma2 domain of RNA polymerase sigma factors"/>
    <property type="match status" value="1"/>
</dbReference>
<comment type="caution">
    <text evidence="9">The sequence shown here is derived from an EMBL/GenBank/DDBJ whole genome shotgun (WGS) entry which is preliminary data.</text>
</comment>
<dbReference type="PANTHER" id="PTHR43133:SF50">
    <property type="entry name" value="ECF RNA POLYMERASE SIGMA FACTOR SIGM"/>
    <property type="match status" value="1"/>
</dbReference>
<dbReference type="NCBIfam" id="TIGR02937">
    <property type="entry name" value="sigma70-ECF"/>
    <property type="match status" value="1"/>
</dbReference>
<evidence type="ECO:0000256" key="2">
    <source>
        <dbReference type="ARBA" id="ARBA00023015"/>
    </source>
</evidence>
<dbReference type="Gene3D" id="1.10.1740.10">
    <property type="match status" value="1"/>
</dbReference>
<dbReference type="InterPro" id="IPR014284">
    <property type="entry name" value="RNA_pol_sigma-70_dom"/>
</dbReference>
<evidence type="ECO:0000256" key="4">
    <source>
        <dbReference type="ARBA" id="ARBA00023125"/>
    </source>
</evidence>
<evidence type="ECO:0000256" key="6">
    <source>
        <dbReference type="SAM" id="MobiDB-lite"/>
    </source>
</evidence>
<dbReference type="InterPro" id="IPR039425">
    <property type="entry name" value="RNA_pol_sigma-70-like"/>
</dbReference>
<reference evidence="9" key="2">
    <citation type="submission" date="2020-09" db="EMBL/GenBank/DDBJ databases">
        <authorList>
            <person name="Luo X."/>
        </authorList>
    </citation>
    <scope>NUCLEOTIDE SEQUENCE</scope>
    <source>
        <strain evidence="9">TRM S81-3</strain>
    </source>
</reference>
<dbReference type="Proteomes" id="UP000621210">
    <property type="component" value="Unassembled WGS sequence"/>
</dbReference>
<evidence type="ECO:0000256" key="1">
    <source>
        <dbReference type="ARBA" id="ARBA00010641"/>
    </source>
</evidence>
<dbReference type="SUPFAM" id="SSF88659">
    <property type="entry name" value="Sigma3 and sigma4 domains of RNA polymerase sigma factors"/>
    <property type="match status" value="1"/>
</dbReference>
<keyword evidence="2" id="KW-0805">Transcription regulation</keyword>
<evidence type="ECO:0000256" key="3">
    <source>
        <dbReference type="ARBA" id="ARBA00023082"/>
    </source>
</evidence>
<dbReference type="RefSeq" id="WP_188180458.1">
    <property type="nucleotide sequence ID" value="NZ_JACVQF010000180.1"/>
</dbReference>
<dbReference type="Gene3D" id="1.10.10.10">
    <property type="entry name" value="Winged helix-like DNA-binding domain superfamily/Winged helix DNA-binding domain"/>
    <property type="match status" value="1"/>
</dbReference>
<evidence type="ECO:0000313" key="9">
    <source>
        <dbReference type="EMBL" id="MBD0419432.1"/>
    </source>
</evidence>
<comment type="similarity">
    <text evidence="1">Belongs to the sigma-70 factor family. ECF subfamily.</text>
</comment>
<feature type="domain" description="RNA polymerase sigma-70 region 2" evidence="7">
    <location>
        <begin position="20"/>
        <end position="81"/>
    </location>
</feature>
<evidence type="ECO:0000259" key="8">
    <source>
        <dbReference type="Pfam" id="PF08281"/>
    </source>
</evidence>
<dbReference type="GO" id="GO:0006352">
    <property type="term" value="P:DNA-templated transcription initiation"/>
    <property type="evidence" value="ECO:0007669"/>
    <property type="project" value="InterPro"/>
</dbReference>
<dbReference type="PANTHER" id="PTHR43133">
    <property type="entry name" value="RNA POLYMERASE ECF-TYPE SIGMA FACTO"/>
    <property type="match status" value="1"/>
</dbReference>
<sequence length="245" mass="26971">MSAEAAVRSRDFETFFSGAYPRLLAQAIMVCGSREDAEDAVQEAFVEAYRAWDRIAGYELPEAWVYRVAVQRLWKTHRRRRTGQDRLPDVPVPVQAGPEQTAEAREVLRLLAALPPRQRATMVLFCLHGWSQKEVAKALRMTRGGVAANVSKARQTLREALDMAADETSGRDPFMGGAEPAGAGRTDASRIDASRIDVGRLGLGADPVVTALRHAEAWLRAAVVADPAALDRARAAVARRLEERR</sequence>
<evidence type="ECO:0000256" key="5">
    <source>
        <dbReference type="ARBA" id="ARBA00023163"/>
    </source>
</evidence>
<organism evidence="9 10">
    <name type="scientific">Streptomyces griseicoloratus</name>
    <dbReference type="NCBI Taxonomy" id="2752516"/>
    <lineage>
        <taxon>Bacteria</taxon>
        <taxon>Bacillati</taxon>
        <taxon>Actinomycetota</taxon>
        <taxon>Actinomycetes</taxon>
        <taxon>Kitasatosporales</taxon>
        <taxon>Streptomycetaceae</taxon>
        <taxon>Streptomyces</taxon>
    </lineage>
</organism>
<dbReference type="InterPro" id="IPR013249">
    <property type="entry name" value="RNA_pol_sigma70_r4_t2"/>
</dbReference>
<dbReference type="Pfam" id="PF08281">
    <property type="entry name" value="Sigma70_r4_2"/>
    <property type="match status" value="1"/>
</dbReference>